<dbReference type="EMBL" id="ACJE01000013">
    <property type="protein sequence ID" value="EHA21965.1"/>
    <property type="molecule type" value="Genomic_DNA"/>
</dbReference>
<evidence type="ECO:0000313" key="1">
    <source>
        <dbReference type="EMBL" id="EHA21965.1"/>
    </source>
</evidence>
<gene>
    <name evidence="1" type="ORF">ASPNIDRAFT_41107</name>
</gene>
<dbReference type="HOGENOM" id="CLU_792211_0_0_1"/>
<protein>
    <submittedName>
        <fullName evidence="1">Uncharacterized protein</fullName>
    </submittedName>
</protein>
<dbReference type="AlphaFoldDB" id="G3Y5V0"/>
<evidence type="ECO:0000313" key="2">
    <source>
        <dbReference type="Proteomes" id="UP000009038"/>
    </source>
</evidence>
<name>G3Y5V0_ASPNA</name>
<accession>G3Y5V0</accession>
<reference evidence="1 2" key="1">
    <citation type="journal article" date="2011" name="Genome Res.">
        <title>Comparative genomics of citric-acid-producing Aspergillus niger ATCC 1015 versus enzyme-producing CBS 513.88.</title>
        <authorList>
            <person name="Andersen M.R."/>
            <person name="Salazar M.P."/>
            <person name="Schaap P.J."/>
            <person name="van de Vondervoort P.J."/>
            <person name="Culley D."/>
            <person name="Thykaer J."/>
            <person name="Frisvad J.C."/>
            <person name="Nielsen K.F."/>
            <person name="Albang R."/>
            <person name="Albermann K."/>
            <person name="Berka R.M."/>
            <person name="Braus G.H."/>
            <person name="Braus-Stromeyer S.A."/>
            <person name="Corrochano L.M."/>
            <person name="Dai Z."/>
            <person name="van Dijck P.W."/>
            <person name="Hofmann G."/>
            <person name="Lasure L.L."/>
            <person name="Magnuson J.K."/>
            <person name="Menke H."/>
            <person name="Meijer M."/>
            <person name="Meijer S.L."/>
            <person name="Nielsen J.B."/>
            <person name="Nielsen M.L."/>
            <person name="van Ooyen A.J."/>
            <person name="Pel H.J."/>
            <person name="Poulsen L."/>
            <person name="Samson R.A."/>
            <person name="Stam H."/>
            <person name="Tsang A."/>
            <person name="van den Brink J.M."/>
            <person name="Atkins A."/>
            <person name="Aerts A."/>
            <person name="Shapiro H."/>
            <person name="Pangilinan J."/>
            <person name="Salamov A."/>
            <person name="Lou Y."/>
            <person name="Lindquist E."/>
            <person name="Lucas S."/>
            <person name="Grimwood J."/>
            <person name="Grigoriev I.V."/>
            <person name="Kubicek C.P."/>
            <person name="Martinez D."/>
            <person name="van Peij N.N."/>
            <person name="Roubos J.A."/>
            <person name="Nielsen J."/>
            <person name="Baker S.E."/>
        </authorList>
    </citation>
    <scope>NUCLEOTIDE SEQUENCE [LARGE SCALE GENOMIC DNA]</scope>
    <source>
        <strain evidence="2">ATCC 1015 / CBS 113.46 / FGSC A1144 / LSHB Ac4 / NCTC 3858a / NRRL 328 / USDA 3528.7</strain>
    </source>
</reference>
<dbReference type="OrthoDB" id="4382065at2759"/>
<dbReference type="VEuPathDB" id="FungiDB:ASPNIDRAFT2_41107"/>
<organism evidence="1 2">
    <name type="scientific">Aspergillus niger (strain ATCC 1015 / CBS 113.46 / FGSC A1144 / LSHB Ac4 / NCTC 3858a / NRRL 328 / USDA 3528.7)</name>
    <dbReference type="NCBI Taxonomy" id="380704"/>
    <lineage>
        <taxon>Eukaryota</taxon>
        <taxon>Fungi</taxon>
        <taxon>Dikarya</taxon>
        <taxon>Ascomycota</taxon>
        <taxon>Pezizomycotina</taxon>
        <taxon>Eurotiomycetes</taxon>
        <taxon>Eurotiomycetidae</taxon>
        <taxon>Eurotiales</taxon>
        <taxon>Aspergillaceae</taxon>
        <taxon>Aspergillus</taxon>
        <taxon>Aspergillus subgen. Circumdati</taxon>
    </lineage>
</organism>
<comment type="caution">
    <text evidence="1">The sequence shown here is derived from an EMBL/GenBank/DDBJ whole genome shotgun (WGS) entry which is preliminary data.</text>
</comment>
<proteinExistence type="predicted"/>
<sequence length="388" mass="45370">MASSHSAVNPEVTGPSLSDFPESIRNKIVLVNIPAVEVQALIEKECPPMLQRIAPYGVNWMRHVMYNTIPKEIRVYAYLHYDMAQPDWYKKYGPATLLSRYNTHRIELEQEVSEEQARSMLRFYALVQYYAKELTEDTIRRQQGKNPEYVLRNTSRTEMLRVERAIYIHDILLQAMTTIPRHTMTRKEANAPWRSFLGNFTGWMLYQLITVTNLLHKYDEARCKADHVELQCALNTFSKENDRNYLVSSGPNIELEGGLAFKRKMDEKWHQGLDAEDEVRFKCWKAAGNSTLSYTWAKLENSDPEFNKQKFSPNTDPAIKRMYDPFVFIEEDNGPHRLWYEIAEERPANPDTMMGQFYSGSGHPQYMLFMWDEARLREMGYLSGDDSP</sequence>
<dbReference type="Proteomes" id="UP000009038">
    <property type="component" value="Unassembled WGS sequence"/>
</dbReference>